<dbReference type="PANTHER" id="PTHR37984">
    <property type="entry name" value="PROTEIN CBG26694"/>
    <property type="match status" value="1"/>
</dbReference>
<dbReference type="SUPFAM" id="SSF53098">
    <property type="entry name" value="Ribonuclease H-like"/>
    <property type="match status" value="1"/>
</dbReference>
<dbReference type="Pfam" id="PF00665">
    <property type="entry name" value="rve"/>
    <property type="match status" value="1"/>
</dbReference>
<feature type="chain" id="PRO_5007589238" evidence="1">
    <location>
        <begin position="27"/>
        <end position="103"/>
    </location>
</feature>
<dbReference type="AlphaFoldDB" id="A0A151TPG7"/>
<evidence type="ECO:0000256" key="1">
    <source>
        <dbReference type="SAM" id="SignalP"/>
    </source>
</evidence>
<feature type="signal peptide" evidence="1">
    <location>
        <begin position="1"/>
        <end position="26"/>
    </location>
</feature>
<dbReference type="InterPro" id="IPR012337">
    <property type="entry name" value="RNaseH-like_sf"/>
</dbReference>
<dbReference type="Proteomes" id="UP000075243">
    <property type="component" value="Chromosome 4"/>
</dbReference>
<keyword evidence="4" id="KW-1185">Reference proteome</keyword>
<dbReference type="Gene3D" id="3.30.420.10">
    <property type="entry name" value="Ribonuclease H-like superfamily/Ribonuclease H"/>
    <property type="match status" value="1"/>
</dbReference>
<reference evidence="3 4" key="1">
    <citation type="journal article" date="2012" name="Nat. Biotechnol.">
        <title>Draft genome sequence of pigeonpea (Cajanus cajan), an orphan legume crop of resource-poor farmers.</title>
        <authorList>
            <person name="Varshney R.K."/>
            <person name="Chen W."/>
            <person name="Li Y."/>
            <person name="Bharti A.K."/>
            <person name="Saxena R.K."/>
            <person name="Schlueter J.A."/>
            <person name="Donoghue M.T."/>
            <person name="Azam S."/>
            <person name="Fan G."/>
            <person name="Whaley A.M."/>
            <person name="Farmer A.D."/>
            <person name="Sheridan J."/>
            <person name="Iwata A."/>
            <person name="Tuteja R."/>
            <person name="Penmetsa R.V."/>
            <person name="Wu W."/>
            <person name="Upadhyaya H.D."/>
            <person name="Yang S.P."/>
            <person name="Shah T."/>
            <person name="Saxena K.B."/>
            <person name="Michael T."/>
            <person name="McCombie W.R."/>
            <person name="Yang B."/>
            <person name="Zhang G."/>
            <person name="Yang H."/>
            <person name="Wang J."/>
            <person name="Spillane C."/>
            <person name="Cook D.R."/>
            <person name="May G.D."/>
            <person name="Xu X."/>
            <person name="Jackson S.A."/>
        </authorList>
    </citation>
    <scope>NUCLEOTIDE SEQUENCE [LARGE SCALE GENOMIC DNA]</scope>
    <source>
        <strain evidence="4">cv. Asha</strain>
    </source>
</reference>
<dbReference type="InterPro" id="IPR036397">
    <property type="entry name" value="RNaseH_sf"/>
</dbReference>
<evidence type="ECO:0000313" key="4">
    <source>
        <dbReference type="Proteomes" id="UP000075243"/>
    </source>
</evidence>
<dbReference type="PANTHER" id="PTHR37984:SF5">
    <property type="entry name" value="PROTEIN NYNRIN-LIKE"/>
    <property type="match status" value="1"/>
</dbReference>
<sequence length="103" mass="11853">MGPFPVSFGFSYILLVVDYVSKWVEAKPTRTNDARVIVDFVRSHLFCRFGVPRAIISDQGTHFCNRFMQAFLKKNGVVHIFSTPYHPKPMGKPKFRTGRSRES</sequence>
<dbReference type="Gramene" id="C.cajan_21950.t">
    <property type="protein sequence ID" value="C.cajan_21950.t.cds1"/>
    <property type="gene ID" value="C.cajan_21950"/>
</dbReference>
<dbReference type="EMBL" id="CM003606">
    <property type="protein sequence ID" value="KYP68952.1"/>
    <property type="molecule type" value="Genomic_DNA"/>
</dbReference>
<evidence type="ECO:0000313" key="3">
    <source>
        <dbReference type="EMBL" id="KYP68952.1"/>
    </source>
</evidence>
<dbReference type="GO" id="GO:0015074">
    <property type="term" value="P:DNA integration"/>
    <property type="evidence" value="ECO:0007669"/>
    <property type="project" value="InterPro"/>
</dbReference>
<dbReference type="InterPro" id="IPR050951">
    <property type="entry name" value="Retrovirus_Pol_polyprotein"/>
</dbReference>
<name>A0A151TPG7_CAJCA</name>
<dbReference type="InterPro" id="IPR001584">
    <property type="entry name" value="Integrase_cat-core"/>
</dbReference>
<dbReference type="GO" id="GO:0003676">
    <property type="term" value="F:nucleic acid binding"/>
    <property type="evidence" value="ECO:0007669"/>
    <property type="project" value="InterPro"/>
</dbReference>
<proteinExistence type="predicted"/>
<organism evidence="3 4">
    <name type="scientific">Cajanus cajan</name>
    <name type="common">Pigeon pea</name>
    <name type="synonym">Cajanus indicus</name>
    <dbReference type="NCBI Taxonomy" id="3821"/>
    <lineage>
        <taxon>Eukaryota</taxon>
        <taxon>Viridiplantae</taxon>
        <taxon>Streptophyta</taxon>
        <taxon>Embryophyta</taxon>
        <taxon>Tracheophyta</taxon>
        <taxon>Spermatophyta</taxon>
        <taxon>Magnoliopsida</taxon>
        <taxon>eudicotyledons</taxon>
        <taxon>Gunneridae</taxon>
        <taxon>Pentapetalae</taxon>
        <taxon>rosids</taxon>
        <taxon>fabids</taxon>
        <taxon>Fabales</taxon>
        <taxon>Fabaceae</taxon>
        <taxon>Papilionoideae</taxon>
        <taxon>50 kb inversion clade</taxon>
        <taxon>NPAAA clade</taxon>
        <taxon>indigoferoid/millettioid clade</taxon>
        <taxon>Phaseoleae</taxon>
        <taxon>Cajanus</taxon>
    </lineage>
</organism>
<keyword evidence="1" id="KW-0732">Signal</keyword>
<protein>
    <submittedName>
        <fullName evidence="3">Pol polyprotein</fullName>
    </submittedName>
</protein>
<gene>
    <name evidence="3" type="ORF">KK1_022602</name>
</gene>
<dbReference type="PROSITE" id="PS50994">
    <property type="entry name" value="INTEGRASE"/>
    <property type="match status" value="1"/>
</dbReference>
<accession>A0A151TPG7</accession>
<evidence type="ECO:0000259" key="2">
    <source>
        <dbReference type="PROSITE" id="PS50994"/>
    </source>
</evidence>
<feature type="domain" description="Integrase catalytic" evidence="2">
    <location>
        <begin position="1"/>
        <end position="103"/>
    </location>
</feature>